<dbReference type="Gene3D" id="3.40.50.300">
    <property type="entry name" value="P-loop containing nucleotide triphosphate hydrolases"/>
    <property type="match status" value="1"/>
</dbReference>
<reference evidence="1 2" key="1">
    <citation type="submission" date="2023-01" db="EMBL/GenBank/DDBJ databases">
        <title>Novel diversity within Roseofilum (Cyanobacteria; Desertifilaceae) from marine benthic mats with descriptions of four novel species.</title>
        <authorList>
            <person name="Wang Y."/>
            <person name="Berthold D.E."/>
            <person name="Hu J."/>
            <person name="Lefler F.W."/>
            <person name="Laughinghouse H.D. IV."/>
        </authorList>
    </citation>
    <scope>NUCLEOTIDE SEQUENCE [LARGE SCALE GENOMIC DNA]</scope>
    <source>
        <strain evidence="1 2">BLCC-M114</strain>
    </source>
</reference>
<organism evidence="1 2">
    <name type="scientific">Roseofilum capinflatum BLCC-M114</name>
    <dbReference type="NCBI Taxonomy" id="3022440"/>
    <lineage>
        <taxon>Bacteria</taxon>
        <taxon>Bacillati</taxon>
        <taxon>Cyanobacteriota</taxon>
        <taxon>Cyanophyceae</taxon>
        <taxon>Desertifilales</taxon>
        <taxon>Desertifilaceae</taxon>
        <taxon>Roseofilum</taxon>
        <taxon>Roseofilum capinflatum</taxon>
    </lineage>
</organism>
<dbReference type="Proteomes" id="UP001235849">
    <property type="component" value="Unassembled WGS sequence"/>
</dbReference>
<keyword evidence="2" id="KW-1185">Reference proteome</keyword>
<dbReference type="SUPFAM" id="SSF52540">
    <property type="entry name" value="P-loop containing nucleoside triphosphate hydrolases"/>
    <property type="match status" value="1"/>
</dbReference>
<evidence type="ECO:0000313" key="2">
    <source>
        <dbReference type="Proteomes" id="UP001235849"/>
    </source>
</evidence>
<keyword evidence="1" id="KW-0418">Kinase</keyword>
<evidence type="ECO:0000313" key="1">
    <source>
        <dbReference type="EMBL" id="MDJ1175542.1"/>
    </source>
</evidence>
<gene>
    <name evidence="1" type="ORF">PMG25_15735</name>
</gene>
<accession>A0ABT7B8N6</accession>
<protein>
    <submittedName>
        <fullName evidence="1">Glycerate kinase</fullName>
    </submittedName>
</protein>
<dbReference type="EMBL" id="JAQOSO010000084">
    <property type="protein sequence ID" value="MDJ1175542.1"/>
    <property type="molecule type" value="Genomic_DNA"/>
</dbReference>
<dbReference type="InterPro" id="IPR027417">
    <property type="entry name" value="P-loop_NTPase"/>
</dbReference>
<dbReference type="RefSeq" id="WP_283767845.1">
    <property type="nucleotide sequence ID" value="NZ_JAQOSO010000084.1"/>
</dbReference>
<proteinExistence type="predicted"/>
<name>A0ABT7B8N6_9CYAN</name>
<keyword evidence="1" id="KW-0808">Transferase</keyword>
<sequence>MDRDLLFQCLLGKNQQTKVKEEWLKNLEQENPDQWLKFDFTPDKQKCQSELKIELFKALVPDILSVFSSVSPEGLYQTLWEFWLPLALWLAASQKELRRPLIQGILGGQGTGKTTLGAVLNLILAKLGYTSASLSLDDLYKTYRDRQILKAQDPRFVRRGPPGTHEVELGIEVLQRCRNAQYPVEFPRFDKSAYGGEGDRTKPEIITDADIVFFEGWFVGVQPIYPDRFASAPAPIHTEADRNFAQEINQRLYEYLPLWKCLDQLIILSPIDYRWSKQWRWEAEQERMATGKGGMSESEISDFVDYFWRSLHPELFIIPLTQNSELTDLVVEINRDHSVGRIYQPRGEGGNLK</sequence>
<dbReference type="GO" id="GO:0016301">
    <property type="term" value="F:kinase activity"/>
    <property type="evidence" value="ECO:0007669"/>
    <property type="project" value="UniProtKB-KW"/>
</dbReference>
<comment type="caution">
    <text evidence="1">The sequence shown here is derived from an EMBL/GenBank/DDBJ whole genome shotgun (WGS) entry which is preliminary data.</text>
</comment>